<evidence type="ECO:0000259" key="19">
    <source>
        <dbReference type="PROSITE" id="PS51104"/>
    </source>
</evidence>
<evidence type="ECO:0000256" key="12">
    <source>
        <dbReference type="ARBA" id="ARBA00022692"/>
    </source>
</evidence>
<comment type="subcellular location">
    <subcellularLocation>
        <location evidence="3">Cell membrane</location>
        <topology evidence="3">Multi-pass membrane protein</topology>
    </subcellularLocation>
</comment>
<evidence type="ECO:0000313" key="21">
    <source>
        <dbReference type="Proteomes" id="UP000001016"/>
    </source>
</evidence>
<keyword evidence="7" id="KW-1003">Cell membrane</keyword>
<feature type="transmembrane region" description="Helical" evidence="17">
    <location>
        <begin position="359"/>
        <end position="383"/>
    </location>
</feature>
<dbReference type="InterPro" id="IPR013014">
    <property type="entry name" value="PTS_EIIC_2"/>
</dbReference>
<feature type="domain" description="PTS EIIC type-2" evidence="19">
    <location>
        <begin position="24"/>
        <end position="391"/>
    </location>
</feature>
<feature type="transmembrane region" description="Helical" evidence="17">
    <location>
        <begin position="136"/>
        <end position="153"/>
    </location>
</feature>
<dbReference type="AlphaFoldDB" id="Q6MUL0"/>
<evidence type="ECO:0000259" key="18">
    <source>
        <dbReference type="PROSITE" id="PS51099"/>
    </source>
</evidence>
<evidence type="ECO:0000256" key="10">
    <source>
        <dbReference type="ARBA" id="ARBA00022679"/>
    </source>
</evidence>
<keyword evidence="9" id="KW-0762">Sugar transport</keyword>
<evidence type="ECO:0000256" key="2">
    <source>
        <dbReference type="ARBA" id="ARBA00002434"/>
    </source>
</evidence>
<evidence type="ECO:0000256" key="9">
    <source>
        <dbReference type="ARBA" id="ARBA00022597"/>
    </source>
</evidence>
<dbReference type="KEGG" id="mmy:MSC_0021"/>
<proteinExistence type="predicted"/>
<evidence type="ECO:0000256" key="5">
    <source>
        <dbReference type="ARBA" id="ARBA00021825"/>
    </source>
</evidence>
<comment type="catalytic activity">
    <reaction evidence="1">
        <text>D-mannitol(out) + N(pros)-phospho-L-histidyl-[protein] = D-mannitol 1-phosphate(in) + L-histidyl-[protein]</text>
        <dbReference type="Rhea" id="RHEA:33363"/>
        <dbReference type="Rhea" id="RHEA-COMP:9745"/>
        <dbReference type="Rhea" id="RHEA-COMP:9746"/>
        <dbReference type="ChEBI" id="CHEBI:16899"/>
        <dbReference type="ChEBI" id="CHEBI:29979"/>
        <dbReference type="ChEBI" id="CHEBI:61381"/>
        <dbReference type="ChEBI" id="CHEBI:64837"/>
        <dbReference type="EC" id="2.7.1.197"/>
    </reaction>
</comment>
<dbReference type="PANTHER" id="PTHR30181">
    <property type="entry name" value="MANNITOL PERMEASE IIC COMPONENT"/>
    <property type="match status" value="1"/>
</dbReference>
<feature type="transmembrane region" description="Helical" evidence="17">
    <location>
        <begin position="75"/>
        <end position="92"/>
    </location>
</feature>
<dbReference type="SUPFAM" id="SSF52794">
    <property type="entry name" value="PTS system IIB component-like"/>
    <property type="match status" value="1"/>
</dbReference>
<dbReference type="EMBL" id="BX293980">
    <property type="protein sequence ID" value="CAE76674.1"/>
    <property type="molecule type" value="Genomic_DNA"/>
</dbReference>
<dbReference type="GO" id="GO:0009401">
    <property type="term" value="P:phosphoenolpyruvate-dependent sugar phosphotransferase system"/>
    <property type="evidence" value="ECO:0007669"/>
    <property type="project" value="UniProtKB-KW"/>
</dbReference>
<dbReference type="GO" id="GO:0022872">
    <property type="term" value="F:protein-N(PI)-phosphohistidine-mannitol phosphotransferase system transmembrane transporter activity"/>
    <property type="evidence" value="ECO:0007669"/>
    <property type="project" value="InterPro"/>
</dbReference>
<dbReference type="PROSITE" id="PS51099">
    <property type="entry name" value="PTS_EIIB_TYPE_2"/>
    <property type="match status" value="1"/>
</dbReference>
<dbReference type="Pfam" id="PF02302">
    <property type="entry name" value="PTS_IIB"/>
    <property type="match status" value="1"/>
</dbReference>
<dbReference type="CDD" id="cd05567">
    <property type="entry name" value="PTS_IIB_mannitol"/>
    <property type="match status" value="1"/>
</dbReference>
<name>Q6MUL0_MYCMS</name>
<evidence type="ECO:0000256" key="8">
    <source>
        <dbReference type="ARBA" id="ARBA00022553"/>
    </source>
</evidence>
<comment type="function">
    <text evidence="2">The phosphoenolpyruvate-dependent sugar phosphotransferase system (sugar PTS), a major carbohydrate active transport system, catalyzes the phosphorylation of incoming sugar substrates concomitantly with their translocation across the cell membrane. The enzyme II CmtAB PTS system is involved in D-mannitol transport.</text>
</comment>
<keyword evidence="13" id="KW-0418">Kinase</keyword>
<dbReference type="Gene3D" id="3.40.50.2300">
    <property type="match status" value="1"/>
</dbReference>
<evidence type="ECO:0000256" key="7">
    <source>
        <dbReference type="ARBA" id="ARBA00022475"/>
    </source>
</evidence>
<evidence type="ECO:0000256" key="13">
    <source>
        <dbReference type="ARBA" id="ARBA00022777"/>
    </source>
</evidence>
<evidence type="ECO:0000256" key="1">
    <source>
        <dbReference type="ARBA" id="ARBA00001655"/>
    </source>
</evidence>
<dbReference type="InterPro" id="IPR050893">
    <property type="entry name" value="Sugar_PTS"/>
</dbReference>
<evidence type="ECO:0000256" key="17">
    <source>
        <dbReference type="SAM" id="Phobius"/>
    </source>
</evidence>
<evidence type="ECO:0000256" key="4">
    <source>
        <dbReference type="ARBA" id="ARBA00011909"/>
    </source>
</evidence>
<organism evidence="20 21">
    <name type="scientific">Mycoplasma mycoides subsp. mycoides SC (strain CCUG 32753 / NCTC 10114 / PG1)</name>
    <dbReference type="NCBI Taxonomy" id="272632"/>
    <lineage>
        <taxon>Bacteria</taxon>
        <taxon>Bacillati</taxon>
        <taxon>Mycoplasmatota</taxon>
        <taxon>Mollicutes</taxon>
        <taxon>Mycoplasmataceae</taxon>
        <taxon>Mycoplasma</taxon>
    </lineage>
</organism>
<sequence>MMNSKVQMTHKEWANKFKLKVQKTGSFMAGMIMPSIGVLLAWGLWTAMFLYDFDHNKKLGWFDVPMLGRLVEPEIKWLLPILIAFNGGRLVYGLRGGMIATFIIVATITGTDHIYSHYIWQKVGDKWVHPGSPNQFIGAMIVGPLSALFLKKVEKLYLHKINPGLEMLVKNFGLAIYAILLGLVVFWSWGWIMWGITFVMISIIKLFGDNKWVAPLLGFFTEPIKVSFLNNALNHGVLGPIGYNEIQIQRSNGVANPRSIFFLYDPNPGPGLDLLLAYIIFTKKEDRYNATASSLIHTIGGIHEVYFVFIIKKPKMLLATMLGVVGAQFITSYLGGGTIGTPSPGSLISLIALSNGTHALLINLLSFVVGTLIAFGISVLLLLKNRKNLQSESNQGFKITDEGIEFNEQDLDQKTIKNNNDIKKIVVCCEAGVGSSAMAAGLIRKWVSNNNYDIQVSNIAVKDLKDEYDIVITMKSFKDFASQKAPNALIYPVEQFIGKNTYDDLYELIENKKQKTKEEK</sequence>
<dbReference type="GO" id="GO:0016301">
    <property type="term" value="F:kinase activity"/>
    <property type="evidence" value="ECO:0007669"/>
    <property type="project" value="UniProtKB-KW"/>
</dbReference>
<dbReference type="InterPro" id="IPR013011">
    <property type="entry name" value="PTS_EIIB_2"/>
</dbReference>
<evidence type="ECO:0000256" key="14">
    <source>
        <dbReference type="ARBA" id="ARBA00022989"/>
    </source>
</evidence>
<gene>
    <name evidence="20" type="primary">EIIBC-mtl</name>
    <name evidence="20" type="ordered locus">MSC_0021</name>
</gene>
<dbReference type="PATRIC" id="fig|272632.4.peg.21"/>
<protein>
    <recommendedName>
        <fullName evidence="5">PTS system mannitol-specific EIICB component</fullName>
        <ecNumber evidence="4">2.7.1.197</ecNumber>
    </recommendedName>
    <alternativeName>
        <fullName evidence="16">EIICB-Mtl</fullName>
    </alternativeName>
</protein>
<reference evidence="20 21" key="1">
    <citation type="journal article" date="2004" name="Genome Res.">
        <title>The genome sequence of Mycoplasma mycoides subsp. mycoides SC type strain PG1T, the causative agent of contagious bovine pleuropneumonia (CBPP).</title>
        <authorList>
            <person name="Westberg J."/>
            <person name="Persson A."/>
            <person name="Holmberg A."/>
            <person name="Goesmann A."/>
            <person name="Lundeberg J."/>
            <person name="Johansson K.-E."/>
            <person name="Pettersson B."/>
            <person name="Uhlen M."/>
        </authorList>
    </citation>
    <scope>NUCLEOTIDE SEQUENCE [LARGE SCALE GENOMIC DNA]</scope>
    <source>
        <strain evidence="20 21">PG1</strain>
    </source>
</reference>
<keyword evidence="12 17" id="KW-0812">Transmembrane</keyword>
<accession>Q6MUL0</accession>
<keyword evidence="14 17" id="KW-1133">Transmembrane helix</keyword>
<dbReference type="Pfam" id="PF02378">
    <property type="entry name" value="PTS_EIIC"/>
    <property type="match status" value="1"/>
</dbReference>
<dbReference type="Proteomes" id="UP000001016">
    <property type="component" value="Chromosome"/>
</dbReference>
<dbReference type="InterPro" id="IPR003352">
    <property type="entry name" value="PTS_EIIC"/>
</dbReference>
<keyword evidence="8" id="KW-0597">Phosphoprotein</keyword>
<dbReference type="PANTHER" id="PTHR30181:SF3">
    <property type="entry name" value="MULTIPHOSPHORYL TRANSFER PROTEIN"/>
    <property type="match status" value="1"/>
</dbReference>
<keyword evidence="15 17" id="KW-0472">Membrane</keyword>
<keyword evidence="6" id="KW-0813">Transport</keyword>
<dbReference type="GO" id="GO:0090563">
    <property type="term" value="F:protein-phosphocysteine-sugar phosphotransferase activity"/>
    <property type="evidence" value="ECO:0007669"/>
    <property type="project" value="TreeGrafter"/>
</dbReference>
<evidence type="ECO:0000256" key="6">
    <source>
        <dbReference type="ARBA" id="ARBA00022448"/>
    </source>
</evidence>
<dbReference type="EC" id="2.7.1.197" evidence="4"/>
<feature type="transmembrane region" description="Helical" evidence="17">
    <location>
        <begin position="27"/>
        <end position="51"/>
    </location>
</feature>
<evidence type="ECO:0000256" key="3">
    <source>
        <dbReference type="ARBA" id="ARBA00004651"/>
    </source>
</evidence>
<dbReference type="HOGENOM" id="CLU_028721_2_0_14"/>
<dbReference type="GO" id="GO:0005886">
    <property type="term" value="C:plasma membrane"/>
    <property type="evidence" value="ECO:0007669"/>
    <property type="project" value="UniProtKB-SubCell"/>
</dbReference>
<dbReference type="InterPro" id="IPR003501">
    <property type="entry name" value="PTS_EIIB_2/3"/>
</dbReference>
<feature type="transmembrane region" description="Helical" evidence="17">
    <location>
        <begin position="99"/>
        <end position="116"/>
    </location>
</feature>
<dbReference type="InterPro" id="IPR029503">
    <property type="entry name" value="PTS_EIIB_mannitol"/>
</dbReference>
<dbReference type="InterPro" id="IPR036095">
    <property type="entry name" value="PTS_EIIB-like_sf"/>
</dbReference>
<dbReference type="STRING" id="272632.MSC_0021"/>
<keyword evidence="21" id="KW-1185">Reference proteome</keyword>
<keyword evidence="11" id="KW-0598">Phosphotransferase system</keyword>
<evidence type="ECO:0000256" key="16">
    <source>
        <dbReference type="ARBA" id="ARBA00033349"/>
    </source>
</evidence>
<feature type="transmembrane region" description="Helical" evidence="17">
    <location>
        <begin position="316"/>
        <end position="339"/>
    </location>
</feature>
<evidence type="ECO:0000256" key="11">
    <source>
        <dbReference type="ARBA" id="ARBA00022683"/>
    </source>
</evidence>
<evidence type="ECO:0000313" key="20">
    <source>
        <dbReference type="EMBL" id="CAE76674.1"/>
    </source>
</evidence>
<feature type="transmembrane region" description="Helical" evidence="17">
    <location>
        <begin position="165"/>
        <end position="185"/>
    </location>
</feature>
<keyword evidence="10 20" id="KW-0808">Transferase</keyword>
<evidence type="ECO:0000256" key="15">
    <source>
        <dbReference type="ARBA" id="ARBA00023136"/>
    </source>
</evidence>
<dbReference type="PROSITE" id="PS51104">
    <property type="entry name" value="PTS_EIIC_TYPE_2"/>
    <property type="match status" value="1"/>
</dbReference>
<feature type="domain" description="PTS EIIB type-2" evidence="18">
    <location>
        <begin position="423"/>
        <end position="514"/>
    </location>
</feature>
<dbReference type="eggNOG" id="COG2213">
    <property type="taxonomic scope" value="Bacteria"/>
</dbReference>